<feature type="domain" description="PNPLA" evidence="4">
    <location>
        <begin position="21"/>
        <end position="291"/>
    </location>
</feature>
<feature type="compositionally biased region" description="Polar residues" evidence="3">
    <location>
        <begin position="531"/>
        <end position="545"/>
    </location>
</feature>
<dbReference type="Gene3D" id="3.40.1090.10">
    <property type="entry name" value="Cytosolic phospholipase A2 catalytic domain"/>
    <property type="match status" value="1"/>
</dbReference>
<keyword evidence="6" id="KW-1185">Reference proteome</keyword>
<feature type="short sequence motif" description="GXGXXG" evidence="2">
    <location>
        <begin position="25"/>
        <end position="30"/>
    </location>
</feature>
<dbReference type="Pfam" id="PF01734">
    <property type="entry name" value="Patatin"/>
    <property type="match status" value="1"/>
</dbReference>
<protein>
    <recommendedName>
        <fullName evidence="4">PNPLA domain-containing protein</fullName>
    </recommendedName>
</protein>
<reference evidence="5 6" key="1">
    <citation type="journal article" date="2011" name="PLoS Genet.">
        <title>Genomic analysis of the necrotrophic fungal pathogens Sclerotinia sclerotiorum and Botrytis cinerea.</title>
        <authorList>
            <person name="Amselem J."/>
            <person name="Cuomo C.A."/>
            <person name="van Kan J.A."/>
            <person name="Viaud M."/>
            <person name="Benito E.P."/>
            <person name="Couloux A."/>
            <person name="Coutinho P.M."/>
            <person name="de Vries R.P."/>
            <person name="Dyer P.S."/>
            <person name="Fillinger S."/>
            <person name="Fournier E."/>
            <person name="Gout L."/>
            <person name="Hahn M."/>
            <person name="Kohn L."/>
            <person name="Lapalu N."/>
            <person name="Plummer K.M."/>
            <person name="Pradier J.M."/>
            <person name="Quevillon E."/>
            <person name="Sharon A."/>
            <person name="Simon A."/>
            <person name="ten Have A."/>
            <person name="Tudzynski B."/>
            <person name="Tudzynski P."/>
            <person name="Wincker P."/>
            <person name="Andrew M."/>
            <person name="Anthouard V."/>
            <person name="Beever R.E."/>
            <person name="Beffa R."/>
            <person name="Benoit I."/>
            <person name="Bouzid O."/>
            <person name="Brault B."/>
            <person name="Chen Z."/>
            <person name="Choquer M."/>
            <person name="Collemare J."/>
            <person name="Cotton P."/>
            <person name="Danchin E.G."/>
            <person name="Da Silva C."/>
            <person name="Gautier A."/>
            <person name="Giraud C."/>
            <person name="Giraud T."/>
            <person name="Gonzalez C."/>
            <person name="Grossetete S."/>
            <person name="Guldener U."/>
            <person name="Henrissat B."/>
            <person name="Howlett B.J."/>
            <person name="Kodira C."/>
            <person name="Kretschmer M."/>
            <person name="Lappartient A."/>
            <person name="Leroch M."/>
            <person name="Levis C."/>
            <person name="Mauceli E."/>
            <person name="Neuveglise C."/>
            <person name="Oeser B."/>
            <person name="Pearson M."/>
            <person name="Poulain J."/>
            <person name="Poussereau N."/>
            <person name="Quesneville H."/>
            <person name="Rascle C."/>
            <person name="Schumacher J."/>
            <person name="Segurens B."/>
            <person name="Sexton A."/>
            <person name="Silva E."/>
            <person name="Sirven C."/>
            <person name="Soanes D.M."/>
            <person name="Talbot N.J."/>
            <person name="Templeton M."/>
            <person name="Yandava C."/>
            <person name="Yarden O."/>
            <person name="Zeng Q."/>
            <person name="Rollins J.A."/>
            <person name="Lebrun M.H."/>
            <person name="Dickman M."/>
        </authorList>
    </citation>
    <scope>NUCLEOTIDE SEQUENCE [LARGE SCALE GENOMIC DNA]</scope>
    <source>
        <strain evidence="5 6">B05.10</strain>
    </source>
</reference>
<feature type="compositionally biased region" description="Low complexity" evidence="3">
    <location>
        <begin position="502"/>
        <end position="522"/>
    </location>
</feature>
<dbReference type="EMBL" id="CP009813">
    <property type="protein sequence ID" value="ATZ53152.1"/>
    <property type="molecule type" value="Genomic_DNA"/>
</dbReference>
<feature type="compositionally biased region" description="Polar residues" evidence="3">
    <location>
        <begin position="175"/>
        <end position="201"/>
    </location>
</feature>
<dbReference type="OMA" id="PEFDCTI"/>
<feature type="region of interest" description="Disordered" evidence="3">
    <location>
        <begin position="470"/>
        <end position="631"/>
    </location>
</feature>
<dbReference type="GeneID" id="5433162"/>
<evidence type="ECO:0000256" key="1">
    <source>
        <dbReference type="ARBA" id="ARBA00023098"/>
    </source>
</evidence>
<evidence type="ECO:0000259" key="4">
    <source>
        <dbReference type="PROSITE" id="PS51635"/>
    </source>
</evidence>
<accession>A0A384JRM5</accession>
<evidence type="ECO:0000256" key="3">
    <source>
        <dbReference type="SAM" id="MobiDB-lite"/>
    </source>
</evidence>
<dbReference type="PANTHER" id="PTHR24185:SF4">
    <property type="entry name" value="SERINE HYDROLASE, PUTATIVE (AFU_ORTHOLOGUE AFUA_2G07870)-RELATED"/>
    <property type="match status" value="1"/>
</dbReference>
<dbReference type="VEuPathDB" id="FungiDB:Bcin09g00370"/>
<dbReference type="GO" id="GO:0016020">
    <property type="term" value="C:membrane"/>
    <property type="evidence" value="ECO:0007669"/>
    <property type="project" value="TreeGrafter"/>
</dbReference>
<organism evidence="5 6">
    <name type="scientific">Botryotinia fuckeliana (strain B05.10)</name>
    <name type="common">Noble rot fungus</name>
    <name type="synonym">Botrytis cinerea</name>
    <dbReference type="NCBI Taxonomy" id="332648"/>
    <lineage>
        <taxon>Eukaryota</taxon>
        <taxon>Fungi</taxon>
        <taxon>Dikarya</taxon>
        <taxon>Ascomycota</taxon>
        <taxon>Pezizomycotina</taxon>
        <taxon>Leotiomycetes</taxon>
        <taxon>Helotiales</taxon>
        <taxon>Sclerotiniaceae</taxon>
        <taxon>Botrytis</taxon>
    </lineage>
</organism>
<dbReference type="PROSITE" id="PS51635">
    <property type="entry name" value="PNPLA"/>
    <property type="match status" value="1"/>
</dbReference>
<dbReference type="SUPFAM" id="SSF52151">
    <property type="entry name" value="FabD/lysophospholipase-like"/>
    <property type="match status" value="1"/>
</dbReference>
<gene>
    <name evidence="5" type="ORF">BCIN_09g00370</name>
</gene>
<dbReference type="GO" id="GO:0047499">
    <property type="term" value="F:calcium-independent phospholipase A2 activity"/>
    <property type="evidence" value="ECO:0007669"/>
    <property type="project" value="TreeGrafter"/>
</dbReference>
<dbReference type="InterPro" id="IPR016035">
    <property type="entry name" value="Acyl_Trfase/lysoPLipase"/>
</dbReference>
<keyword evidence="1" id="KW-0443">Lipid metabolism</keyword>
<feature type="region of interest" description="Disordered" evidence="3">
    <location>
        <begin position="139"/>
        <end position="209"/>
    </location>
</feature>
<dbReference type="Proteomes" id="UP000001798">
    <property type="component" value="Chromosome 9"/>
</dbReference>
<dbReference type="CDD" id="cd07216">
    <property type="entry name" value="Pat17_PNPLA8_PNPLA9_like3"/>
    <property type="match status" value="1"/>
</dbReference>
<comment type="caution">
    <text evidence="2">Lacks conserved residue(s) required for the propagation of feature annotation.</text>
</comment>
<proteinExistence type="predicted"/>
<name>A0A384JRM5_BOTFB</name>
<dbReference type="GO" id="GO:0046486">
    <property type="term" value="P:glycerolipid metabolic process"/>
    <property type="evidence" value="ECO:0007669"/>
    <property type="project" value="UniProtKB-ARBA"/>
</dbReference>
<dbReference type="OrthoDB" id="630895at2759"/>
<dbReference type="InterPro" id="IPR002641">
    <property type="entry name" value="PNPLA_dom"/>
</dbReference>
<reference evidence="5 6" key="2">
    <citation type="journal article" date="2012" name="Eukaryot. Cell">
        <title>Genome update of Botrytis cinerea strains B05.10 and T4.</title>
        <authorList>
            <person name="Staats M."/>
            <person name="van Kan J.A."/>
        </authorList>
    </citation>
    <scope>NUCLEOTIDE SEQUENCE [LARGE SCALE GENOMIC DNA]</scope>
    <source>
        <strain evidence="5 6">B05.10</strain>
    </source>
</reference>
<dbReference type="KEGG" id="bfu:BCIN_09g00370"/>
<reference evidence="5 6" key="3">
    <citation type="journal article" date="2017" name="Mol. Plant Pathol.">
        <title>A gapless genome sequence of the fungus Botrytis cinerea.</title>
        <authorList>
            <person name="Van Kan J.A."/>
            <person name="Stassen J.H."/>
            <person name="Mosbach A."/>
            <person name="Van Der Lee T.A."/>
            <person name="Faino L."/>
            <person name="Farmer A.D."/>
            <person name="Papasotiriou D.G."/>
            <person name="Zhou S."/>
            <person name="Seidl M.F."/>
            <person name="Cottam E."/>
            <person name="Edel D."/>
            <person name="Hahn M."/>
            <person name="Schwartz D.C."/>
            <person name="Dietrich R.A."/>
            <person name="Widdison S."/>
            <person name="Scalliet G."/>
        </authorList>
    </citation>
    <scope>NUCLEOTIDE SEQUENCE [LARGE SCALE GENOMIC DNA]</scope>
    <source>
        <strain evidence="5 6">B05.10</strain>
    </source>
</reference>
<sequence>MVDTGVVKRKDTTKGPPLRILSLDGGGVRGYSMLIIIQELMHRTYVEIEGKAPRRDQIPKPADHFDLICGTGTGGLIAIMLGRLRLDLETCKEVYVRMTRKVFETDKTIAGIPYRSTLFKASKLEEAIKECVREHTLFEKEGNDGDKSATGSAFPGSPISPFSPTARGEPRRHSSNASVASFSNRNPASYQNKPYMSSRWGNPNARLYDNRPERTKTAVTAIYKGTRKGGMPAILRSYDSRKEPSPEYDCKIWEAGRATSATGLAFKPIQIGQSVFIDEGAGQYNPAPFALDEATVNEWPGRDVGVFVSIGTGKRPPGSDQNQHIWYEGFLGEFADARRRLIAKIEGCETTHQYMKEEHLSKRGVNIENYYRLNVEIGVGEFGMNEWNRLADISTGTRRYLGKSDVQKMNIEAAVKLSKIHRAIQRANGHMRVPSMGNRGESYKNLPDVPEANPLAVELPAEVPSLTPLSGNAAWTPSPRPSYESGHHDSLEVAPLGSVKNDPFSPISSIDHSSPHSSPLSHPIDHGDRLTISSPTPSEYRTASGSDKIAIMSLDEYPRPEIRISDPPPRNPRRVSGPPPVPPKTPINGERPGDAMQRRPIGNGNGIVAPYPLEDGPPPVVNMARKPNYGR</sequence>
<dbReference type="PANTHER" id="PTHR24185">
    <property type="entry name" value="CALCIUM-INDEPENDENT PHOSPHOLIPASE A2-GAMMA"/>
    <property type="match status" value="1"/>
</dbReference>
<evidence type="ECO:0000313" key="6">
    <source>
        <dbReference type="Proteomes" id="UP000001798"/>
    </source>
</evidence>
<evidence type="ECO:0000256" key="2">
    <source>
        <dbReference type="PROSITE-ProRule" id="PRU01161"/>
    </source>
</evidence>
<dbReference type="AlphaFoldDB" id="A0A384JRM5"/>
<evidence type="ECO:0000313" key="5">
    <source>
        <dbReference type="EMBL" id="ATZ53152.1"/>
    </source>
</evidence>
<dbReference type="RefSeq" id="XP_001552634.1">
    <property type="nucleotide sequence ID" value="XM_001552584.2"/>
</dbReference>
<dbReference type="GO" id="GO:0019369">
    <property type="term" value="P:arachidonate metabolic process"/>
    <property type="evidence" value="ECO:0007669"/>
    <property type="project" value="TreeGrafter"/>
</dbReference>